<gene>
    <name evidence="2" type="ORF">DLD82_10735</name>
</gene>
<reference evidence="2 3" key="1">
    <citation type="submission" date="2018-05" db="EMBL/GenBank/DDBJ databases">
        <title>Draft genome of Methanospirillum stamsii Pt1.</title>
        <authorList>
            <person name="Dueholm M.S."/>
            <person name="Nielsen P.H."/>
            <person name="Bakmann L.F."/>
            <person name="Otzen D.E."/>
        </authorList>
    </citation>
    <scope>NUCLEOTIDE SEQUENCE [LARGE SCALE GENOMIC DNA]</scope>
    <source>
        <strain evidence="2 3">Pt1</strain>
    </source>
</reference>
<evidence type="ECO:0000313" key="3">
    <source>
        <dbReference type="Proteomes" id="UP000245934"/>
    </source>
</evidence>
<evidence type="ECO:0000259" key="1">
    <source>
        <dbReference type="Pfam" id="PF04182"/>
    </source>
</evidence>
<dbReference type="EMBL" id="QGMZ01000019">
    <property type="protein sequence ID" value="PWR73337.1"/>
    <property type="molecule type" value="Genomic_DNA"/>
</dbReference>
<dbReference type="GeneID" id="97611351"/>
<dbReference type="InterPro" id="IPR036390">
    <property type="entry name" value="WH_DNA-bd_sf"/>
</dbReference>
<dbReference type="RefSeq" id="WP_109941124.1">
    <property type="nucleotide sequence ID" value="NZ_CP176366.1"/>
</dbReference>
<dbReference type="InterPro" id="IPR007309">
    <property type="entry name" value="TFIIIC_Bblock-bd"/>
</dbReference>
<organism evidence="2 3">
    <name type="scientific">Methanospirillum stamsii</name>
    <dbReference type="NCBI Taxonomy" id="1277351"/>
    <lineage>
        <taxon>Archaea</taxon>
        <taxon>Methanobacteriati</taxon>
        <taxon>Methanobacteriota</taxon>
        <taxon>Stenosarchaea group</taxon>
        <taxon>Methanomicrobia</taxon>
        <taxon>Methanomicrobiales</taxon>
        <taxon>Methanospirillaceae</taxon>
        <taxon>Methanospirillum</taxon>
    </lineage>
</organism>
<dbReference type="Proteomes" id="UP000245934">
    <property type="component" value="Unassembled WGS sequence"/>
</dbReference>
<name>A0A2V2NAI7_9EURY</name>
<dbReference type="Pfam" id="PF04182">
    <property type="entry name" value="B-block_TFIIIC"/>
    <property type="match status" value="1"/>
</dbReference>
<feature type="domain" description="B-block binding subunit of TFIIIC" evidence="1">
    <location>
        <begin position="13"/>
        <end position="63"/>
    </location>
</feature>
<dbReference type="AlphaFoldDB" id="A0A2V2NAI7"/>
<keyword evidence="3" id="KW-1185">Reference proteome</keyword>
<sequence length="123" mass="13777">MTGTDEDAFRIIASSPDGVLQSELWKILGVDSRKCSRIVKKLLDSNRVERIEYRQEGIKTFRLIARKGPADPYCLLAGDELIPCIACEEDCVVEECNALLDWMYQLAISDAEESTSESGKTDE</sequence>
<dbReference type="SUPFAM" id="SSF46785">
    <property type="entry name" value="Winged helix' DNA-binding domain"/>
    <property type="match status" value="1"/>
</dbReference>
<protein>
    <submittedName>
        <fullName evidence="2">MarR family transcriptional regulator</fullName>
    </submittedName>
</protein>
<comment type="caution">
    <text evidence="2">The sequence shown here is derived from an EMBL/GenBank/DDBJ whole genome shotgun (WGS) entry which is preliminary data.</text>
</comment>
<accession>A0A2V2NAI7</accession>
<proteinExistence type="predicted"/>
<dbReference type="OrthoDB" id="31046at2157"/>
<evidence type="ECO:0000313" key="2">
    <source>
        <dbReference type="EMBL" id="PWR73337.1"/>
    </source>
</evidence>